<dbReference type="InterPro" id="IPR050297">
    <property type="entry name" value="LipidA_mod_glycosyltrf_83"/>
</dbReference>
<evidence type="ECO:0000256" key="4">
    <source>
        <dbReference type="ARBA" id="ARBA00022679"/>
    </source>
</evidence>
<accession>A0A2M9BPG0</accession>
<gene>
    <name evidence="10" type="ORF">CLV45_1239</name>
</gene>
<proteinExistence type="predicted"/>
<dbReference type="AlphaFoldDB" id="A0A2M9BPG0"/>
<dbReference type="Proteomes" id="UP000228535">
    <property type="component" value="Unassembled WGS sequence"/>
</dbReference>
<dbReference type="Pfam" id="PF13231">
    <property type="entry name" value="PMT_2"/>
    <property type="match status" value="1"/>
</dbReference>
<sequence length="554" mass="62234">MPALLSSRTWLWLFVVALGAGLLLGLGSWGVVESSEARYAEISREMLAAGDWLHPRLLGIQHFHKPPVTYWLTAAGIAALGPTALGVRVPAVLAVLAQVVLVFGLGKLLFKGDARHALAAAILYGTFPVVLISALNVTTDAYLMLWELVAAYGILRYLHQGGWRWFYLFWLGLGLAFLTKGPVGAVLPLMVVAAHYFRQAQPRRPFTVHHLLGLGLLLGIGLSWYLYLVAENKAFLDYFLWKQTAERFANADAFKRAKPWWFYLVLVPVGSLPWVVALLVQAGRTRWAAVPRQWRNVLVFWVLVPLLFFSLAKSKLLLYLLPIFPGLALLTVYYLGQLTDAALYRWYVVMSGVLALLMAGLCLLPALAGALGIHLEISPLTSLWPAAGIVALVLQQMLWTQVRVAPRLLALTVIFTLTLLLTAKPLLHQNQLVASSTRPLAQWLQQRHLDQGLVLVYDEMLPSLSFELNKTLITLQHDNDDIKRETQFEADKNWQKLLVDMNDPAQQAYLKSLLARHPVLIVKGELEDFWGWMLPYFPQQEHLGPWTIYYGGWQ</sequence>
<feature type="transmembrane region" description="Helical" evidence="8">
    <location>
        <begin position="317"/>
        <end position="335"/>
    </location>
</feature>
<evidence type="ECO:0000256" key="3">
    <source>
        <dbReference type="ARBA" id="ARBA00022676"/>
    </source>
</evidence>
<feature type="transmembrane region" description="Helical" evidence="8">
    <location>
        <begin position="68"/>
        <end position="85"/>
    </location>
</feature>
<feature type="transmembrane region" description="Helical" evidence="8">
    <location>
        <begin position="383"/>
        <end position="401"/>
    </location>
</feature>
<feature type="transmembrane region" description="Helical" evidence="8">
    <location>
        <begin position="347"/>
        <end position="371"/>
    </location>
</feature>
<dbReference type="GO" id="GO:0005886">
    <property type="term" value="C:plasma membrane"/>
    <property type="evidence" value="ECO:0007669"/>
    <property type="project" value="UniProtKB-SubCell"/>
</dbReference>
<dbReference type="PANTHER" id="PTHR33908">
    <property type="entry name" value="MANNOSYLTRANSFERASE YKCB-RELATED"/>
    <property type="match status" value="1"/>
</dbReference>
<comment type="caution">
    <text evidence="10">The sequence shown here is derived from an EMBL/GenBank/DDBJ whole genome shotgun (WGS) entry which is preliminary data.</text>
</comment>
<dbReference type="EMBL" id="PGFA01000001">
    <property type="protein sequence ID" value="PJJ59817.1"/>
    <property type="molecule type" value="Genomic_DNA"/>
</dbReference>
<evidence type="ECO:0000313" key="10">
    <source>
        <dbReference type="EMBL" id="PJJ59817.1"/>
    </source>
</evidence>
<dbReference type="RefSeq" id="WP_100335507.1">
    <property type="nucleotide sequence ID" value="NZ_PGFA01000001.1"/>
</dbReference>
<evidence type="ECO:0000256" key="1">
    <source>
        <dbReference type="ARBA" id="ARBA00004651"/>
    </source>
</evidence>
<feature type="transmembrane region" description="Helical" evidence="8">
    <location>
        <begin position="91"/>
        <end position="110"/>
    </location>
</feature>
<evidence type="ECO:0000256" key="8">
    <source>
        <dbReference type="SAM" id="Phobius"/>
    </source>
</evidence>
<evidence type="ECO:0000256" key="6">
    <source>
        <dbReference type="ARBA" id="ARBA00022989"/>
    </source>
</evidence>
<keyword evidence="4 10" id="KW-0808">Transferase</keyword>
<feature type="transmembrane region" description="Helical" evidence="8">
    <location>
        <begin position="260"/>
        <end position="282"/>
    </location>
</feature>
<protein>
    <submittedName>
        <fullName evidence="10">4-amino-4-deoxy-L-arabinose transferase</fullName>
    </submittedName>
</protein>
<keyword evidence="3" id="KW-0328">Glycosyltransferase</keyword>
<evidence type="ECO:0000259" key="9">
    <source>
        <dbReference type="Pfam" id="PF13231"/>
    </source>
</evidence>
<feature type="transmembrane region" description="Helical" evidence="8">
    <location>
        <begin position="408"/>
        <end position="427"/>
    </location>
</feature>
<keyword evidence="6 8" id="KW-1133">Transmembrane helix</keyword>
<dbReference type="PANTHER" id="PTHR33908:SF3">
    <property type="entry name" value="UNDECAPRENYL PHOSPHATE-ALPHA-4-AMINO-4-DEOXY-L-ARABINOSE ARABINOSYL TRANSFERASE"/>
    <property type="match status" value="1"/>
</dbReference>
<feature type="transmembrane region" description="Helical" evidence="8">
    <location>
        <begin position="12"/>
        <end position="32"/>
    </location>
</feature>
<dbReference type="GO" id="GO:0016763">
    <property type="term" value="F:pentosyltransferase activity"/>
    <property type="evidence" value="ECO:0007669"/>
    <property type="project" value="TreeGrafter"/>
</dbReference>
<feature type="transmembrane region" description="Helical" evidence="8">
    <location>
        <begin position="165"/>
        <end position="194"/>
    </location>
</feature>
<feature type="transmembrane region" description="Helical" evidence="8">
    <location>
        <begin position="206"/>
        <end position="227"/>
    </location>
</feature>
<comment type="subcellular location">
    <subcellularLocation>
        <location evidence="1">Cell membrane</location>
        <topology evidence="1">Multi-pass membrane protein</topology>
    </subcellularLocation>
</comment>
<reference evidence="10 11" key="1">
    <citation type="submission" date="2017-11" db="EMBL/GenBank/DDBJ databases">
        <title>Genomic Encyclopedia of Archaeal and Bacterial Type Strains, Phase II (KMG-II): From Individual Species to Whole Genera.</title>
        <authorList>
            <person name="Goeker M."/>
        </authorList>
    </citation>
    <scope>NUCLEOTIDE SEQUENCE [LARGE SCALE GENOMIC DNA]</scope>
    <source>
        <strain evidence="10 11">DSM 11115</strain>
    </source>
</reference>
<feature type="domain" description="Glycosyltransferase RgtA/B/C/D-like" evidence="9">
    <location>
        <begin position="64"/>
        <end position="197"/>
    </location>
</feature>
<evidence type="ECO:0000256" key="5">
    <source>
        <dbReference type="ARBA" id="ARBA00022692"/>
    </source>
</evidence>
<keyword evidence="11" id="KW-1185">Reference proteome</keyword>
<dbReference type="GO" id="GO:0009103">
    <property type="term" value="P:lipopolysaccharide biosynthetic process"/>
    <property type="evidence" value="ECO:0007669"/>
    <property type="project" value="TreeGrafter"/>
</dbReference>
<feature type="transmembrane region" description="Helical" evidence="8">
    <location>
        <begin position="122"/>
        <end position="145"/>
    </location>
</feature>
<evidence type="ECO:0000256" key="7">
    <source>
        <dbReference type="ARBA" id="ARBA00023136"/>
    </source>
</evidence>
<dbReference type="InterPro" id="IPR038731">
    <property type="entry name" value="RgtA/B/C-like"/>
</dbReference>
<keyword evidence="5 8" id="KW-0812">Transmembrane</keyword>
<evidence type="ECO:0000313" key="11">
    <source>
        <dbReference type="Proteomes" id="UP000228535"/>
    </source>
</evidence>
<organism evidence="10 11">
    <name type="scientific">Hymenobacter chitinivorans DSM 11115</name>
    <dbReference type="NCBI Taxonomy" id="1121954"/>
    <lineage>
        <taxon>Bacteria</taxon>
        <taxon>Pseudomonadati</taxon>
        <taxon>Bacteroidota</taxon>
        <taxon>Cytophagia</taxon>
        <taxon>Cytophagales</taxon>
        <taxon>Hymenobacteraceae</taxon>
        <taxon>Hymenobacter</taxon>
    </lineage>
</organism>
<evidence type="ECO:0000256" key="2">
    <source>
        <dbReference type="ARBA" id="ARBA00022475"/>
    </source>
</evidence>
<name>A0A2M9BPG0_9BACT</name>
<keyword evidence="2" id="KW-1003">Cell membrane</keyword>
<dbReference type="GO" id="GO:0010041">
    <property type="term" value="P:response to iron(III) ion"/>
    <property type="evidence" value="ECO:0007669"/>
    <property type="project" value="TreeGrafter"/>
</dbReference>
<feature type="transmembrane region" description="Helical" evidence="8">
    <location>
        <begin position="294"/>
        <end position="311"/>
    </location>
</feature>
<keyword evidence="7 8" id="KW-0472">Membrane</keyword>
<dbReference type="OrthoDB" id="9792789at2"/>